<keyword evidence="1" id="KW-0732">Signal</keyword>
<name>A0A1Z5J618_FISSO</name>
<dbReference type="EMBL" id="BDSP01000007">
    <property type="protein sequence ID" value="GAX09445.1"/>
    <property type="molecule type" value="Genomic_DNA"/>
</dbReference>
<feature type="domain" description="OTU" evidence="2">
    <location>
        <begin position="62"/>
        <end position="259"/>
    </location>
</feature>
<dbReference type="CDD" id="cd22744">
    <property type="entry name" value="OTU"/>
    <property type="match status" value="1"/>
</dbReference>
<organism evidence="3 4">
    <name type="scientific">Fistulifera solaris</name>
    <name type="common">Oleaginous diatom</name>
    <dbReference type="NCBI Taxonomy" id="1519565"/>
    <lineage>
        <taxon>Eukaryota</taxon>
        <taxon>Sar</taxon>
        <taxon>Stramenopiles</taxon>
        <taxon>Ochrophyta</taxon>
        <taxon>Bacillariophyta</taxon>
        <taxon>Bacillariophyceae</taxon>
        <taxon>Bacillariophycidae</taxon>
        <taxon>Naviculales</taxon>
        <taxon>Naviculaceae</taxon>
        <taxon>Fistulifera</taxon>
    </lineage>
</organism>
<dbReference type="InParanoid" id="A0A1Z5J618"/>
<dbReference type="SUPFAM" id="SSF54001">
    <property type="entry name" value="Cysteine proteinases"/>
    <property type="match status" value="1"/>
</dbReference>
<keyword evidence="4" id="KW-1185">Reference proteome</keyword>
<evidence type="ECO:0000256" key="1">
    <source>
        <dbReference type="SAM" id="SignalP"/>
    </source>
</evidence>
<sequence length="261" mass="28730">MIRNRNNSWIQNALTWLRLLFVLLVPEVVNCFRPYSSYRFAPNGVCISPKHFVDVNDSANTFVMRSVPGEGDCMFLAVALATLTSMGLGGNDTLLRAISRETRDVVATVLELPSGHLVIEGKRLVTTQALLRSAAKGEGLSTEEYLTQLRKEGIEGGLYGGGPELTVLANVLRRPISIYEIDSDGIQQAGEQGKEKDVAFVRRMGVFGKNVFQDPLEALPESAILSHPWVTNGAYSWHLHILVVDTSRGEKHACVLLPQKL</sequence>
<gene>
    <name evidence="3" type="ORF">FisN_6Lh179</name>
</gene>
<dbReference type="PROSITE" id="PS50802">
    <property type="entry name" value="OTU"/>
    <property type="match status" value="1"/>
</dbReference>
<dbReference type="Proteomes" id="UP000198406">
    <property type="component" value="Unassembled WGS sequence"/>
</dbReference>
<dbReference type="OrthoDB" id="409956at2759"/>
<proteinExistence type="predicted"/>
<feature type="signal peptide" evidence="1">
    <location>
        <begin position="1"/>
        <end position="31"/>
    </location>
</feature>
<reference evidence="3 4" key="1">
    <citation type="journal article" date="2015" name="Plant Cell">
        <title>Oil accumulation by the oleaginous diatom Fistulifera solaris as revealed by the genome and transcriptome.</title>
        <authorList>
            <person name="Tanaka T."/>
            <person name="Maeda Y."/>
            <person name="Veluchamy A."/>
            <person name="Tanaka M."/>
            <person name="Abida H."/>
            <person name="Marechal E."/>
            <person name="Bowler C."/>
            <person name="Muto M."/>
            <person name="Sunaga Y."/>
            <person name="Tanaka M."/>
            <person name="Yoshino T."/>
            <person name="Taniguchi T."/>
            <person name="Fukuda Y."/>
            <person name="Nemoto M."/>
            <person name="Matsumoto M."/>
            <person name="Wong P.S."/>
            <person name="Aburatani S."/>
            <person name="Fujibuchi W."/>
        </authorList>
    </citation>
    <scope>NUCLEOTIDE SEQUENCE [LARGE SCALE GENOMIC DNA]</scope>
    <source>
        <strain evidence="3 4">JPCC DA0580</strain>
    </source>
</reference>
<dbReference type="InterPro" id="IPR003323">
    <property type="entry name" value="OTU_dom"/>
</dbReference>
<evidence type="ECO:0000313" key="4">
    <source>
        <dbReference type="Proteomes" id="UP000198406"/>
    </source>
</evidence>
<dbReference type="InterPro" id="IPR038765">
    <property type="entry name" value="Papain-like_cys_pep_sf"/>
</dbReference>
<dbReference type="AlphaFoldDB" id="A0A1Z5J618"/>
<comment type="caution">
    <text evidence="3">The sequence shown here is derived from an EMBL/GenBank/DDBJ whole genome shotgun (WGS) entry which is preliminary data.</text>
</comment>
<accession>A0A1Z5J618</accession>
<feature type="chain" id="PRO_5012396562" description="OTU domain-containing protein" evidence="1">
    <location>
        <begin position="32"/>
        <end position="261"/>
    </location>
</feature>
<dbReference type="Gene3D" id="3.90.70.80">
    <property type="match status" value="1"/>
</dbReference>
<dbReference type="Pfam" id="PF02338">
    <property type="entry name" value="OTU"/>
    <property type="match status" value="1"/>
</dbReference>
<evidence type="ECO:0000313" key="3">
    <source>
        <dbReference type="EMBL" id="GAX09445.1"/>
    </source>
</evidence>
<evidence type="ECO:0000259" key="2">
    <source>
        <dbReference type="PROSITE" id="PS50802"/>
    </source>
</evidence>
<protein>
    <recommendedName>
        <fullName evidence="2">OTU domain-containing protein</fullName>
    </recommendedName>
</protein>